<proteinExistence type="predicted"/>
<feature type="signal peptide" evidence="1">
    <location>
        <begin position="1"/>
        <end position="22"/>
    </location>
</feature>
<dbReference type="SUPFAM" id="SSF53807">
    <property type="entry name" value="Helical backbone' metal receptor"/>
    <property type="match status" value="1"/>
</dbReference>
<evidence type="ECO:0000313" key="3">
    <source>
        <dbReference type="Proteomes" id="UP001331561"/>
    </source>
</evidence>
<evidence type="ECO:0000256" key="1">
    <source>
        <dbReference type="SAM" id="SignalP"/>
    </source>
</evidence>
<dbReference type="RefSeq" id="WP_327597200.1">
    <property type="nucleotide sequence ID" value="NZ_JAYXHS010000001.1"/>
</dbReference>
<evidence type="ECO:0000313" key="2">
    <source>
        <dbReference type="EMBL" id="MEC5384218.1"/>
    </source>
</evidence>
<name>A0ABU6JXP7_9RHOO</name>
<gene>
    <name evidence="2" type="ORF">VVD49_00715</name>
</gene>
<comment type="caution">
    <text evidence="2">The sequence shown here is derived from an EMBL/GenBank/DDBJ whole genome shotgun (WGS) entry which is preliminary data.</text>
</comment>
<keyword evidence="1" id="KW-0732">Signal</keyword>
<keyword evidence="3" id="KW-1185">Reference proteome</keyword>
<accession>A0ABU6JXP7</accession>
<dbReference type="InterPro" id="IPR050492">
    <property type="entry name" value="Bact_metal-bind_prot9"/>
</dbReference>
<dbReference type="InterPro" id="IPR006127">
    <property type="entry name" value="ZnuA-like"/>
</dbReference>
<dbReference type="Gene3D" id="3.40.50.1980">
    <property type="entry name" value="Nitrogenase molybdenum iron protein domain"/>
    <property type="match status" value="2"/>
</dbReference>
<organism evidence="2 3">
    <name type="scientific">Uliginosibacterium silvisoli</name>
    <dbReference type="NCBI Taxonomy" id="3114758"/>
    <lineage>
        <taxon>Bacteria</taxon>
        <taxon>Pseudomonadati</taxon>
        <taxon>Pseudomonadota</taxon>
        <taxon>Betaproteobacteria</taxon>
        <taxon>Rhodocyclales</taxon>
        <taxon>Zoogloeaceae</taxon>
        <taxon>Uliginosibacterium</taxon>
    </lineage>
</organism>
<dbReference type="EMBL" id="JAYXHS010000001">
    <property type="protein sequence ID" value="MEC5384218.1"/>
    <property type="molecule type" value="Genomic_DNA"/>
</dbReference>
<dbReference type="Pfam" id="PF01297">
    <property type="entry name" value="ZnuA"/>
    <property type="match status" value="1"/>
</dbReference>
<sequence length="306" mass="33211">MKNAFLSMMLVLAFVAPVTSQAALRAMACEPEWGALLQELAADKVAVYTATTALQDPHRIQARPSLIAAVRNADLLVCTGAELEVGWLPVMLRQSGNPNVQPGKPGYFEAADFVSKLEVPTRLDRADGDVHASGNPHIQTDPRNIALVADALSKRLTQLDAGNAAFYQARYADFAVRWKAAMQRWEKDAAPVRGMPVIVQHKAYPYLENWLGLIELATLEPKPGVEPTSSHLAEVLAQQQRQPAKLIIRSAYNDARGADWLAERAKIPAVVLPFTVGGSDRAKDLFGLFDDTIAQLLKGVKGGATP</sequence>
<protein>
    <submittedName>
        <fullName evidence="2">Zinc ABC transporter substrate-binding protein</fullName>
    </submittedName>
</protein>
<dbReference type="CDD" id="cd01145">
    <property type="entry name" value="TroA_c"/>
    <property type="match status" value="1"/>
</dbReference>
<dbReference type="Proteomes" id="UP001331561">
    <property type="component" value="Unassembled WGS sequence"/>
</dbReference>
<feature type="chain" id="PRO_5047338125" evidence="1">
    <location>
        <begin position="23"/>
        <end position="306"/>
    </location>
</feature>
<dbReference type="PANTHER" id="PTHR42953:SF2">
    <property type="entry name" value="ADHESION PROTEIN"/>
    <property type="match status" value="1"/>
</dbReference>
<dbReference type="PANTHER" id="PTHR42953">
    <property type="entry name" value="HIGH-AFFINITY ZINC UPTAKE SYSTEM PROTEIN ZNUA-RELATED"/>
    <property type="match status" value="1"/>
</dbReference>
<reference evidence="2 3" key="1">
    <citation type="submission" date="2024-01" db="EMBL/GenBank/DDBJ databases">
        <title>Uliginosibacterium soil sp. nov.</title>
        <authorList>
            <person name="Lv Y."/>
        </authorList>
    </citation>
    <scope>NUCLEOTIDE SEQUENCE [LARGE SCALE GENOMIC DNA]</scope>
    <source>
        <strain evidence="2 3">H3</strain>
    </source>
</reference>